<evidence type="ECO:0000256" key="1">
    <source>
        <dbReference type="SAM" id="Coils"/>
    </source>
</evidence>
<protein>
    <submittedName>
        <fullName evidence="3">DUF4355 domain-containing protein</fullName>
    </submittedName>
</protein>
<dbReference type="RefSeq" id="WP_018597237.1">
    <property type="nucleotide sequence ID" value="NZ_CABLBP010000042.1"/>
</dbReference>
<name>A0A7G5MR59_9FIRM</name>
<evidence type="ECO:0000313" key="4">
    <source>
        <dbReference type="Proteomes" id="UP000515789"/>
    </source>
</evidence>
<dbReference type="Proteomes" id="UP000515789">
    <property type="component" value="Chromosome"/>
</dbReference>
<accession>A0A7G5MR59</accession>
<feature type="coiled-coil region" evidence="1">
    <location>
        <begin position="65"/>
        <end position="101"/>
    </location>
</feature>
<keyword evidence="1" id="KW-0175">Coiled coil</keyword>
<feature type="region of interest" description="Disordered" evidence="2">
    <location>
        <begin position="11"/>
        <end position="48"/>
    </location>
</feature>
<dbReference type="GeneID" id="75055098"/>
<gene>
    <name evidence="3" type="ORF">E5259_05520</name>
</gene>
<sequence length="200" mass="22830">MKNKEYLLLQMFADPAPSETIPTDPAPADPKPEDKKEETKPEAKYTDEDLNKLINKKFAEWQEKKEKELTEAKKLAEMNAQERAEHERDEMKRQLETLMKQQSLTEMTKTARTMLADKEINVSDDLLSMLVSEDADKTKSTIDSFVGLFQAAVKRAVANALKGNIPKTGAPSGVTKEQIMAVKDRSERQRLIRENMELFK</sequence>
<evidence type="ECO:0000256" key="2">
    <source>
        <dbReference type="SAM" id="MobiDB-lite"/>
    </source>
</evidence>
<dbReference type="AlphaFoldDB" id="A0A7G5MR59"/>
<dbReference type="Pfam" id="PF14265">
    <property type="entry name" value="DUF4355"/>
    <property type="match status" value="1"/>
</dbReference>
<dbReference type="InterPro" id="IPR025580">
    <property type="entry name" value="Gp46"/>
</dbReference>
<dbReference type="EMBL" id="CP039126">
    <property type="protein sequence ID" value="QMW77102.1"/>
    <property type="molecule type" value="Genomic_DNA"/>
</dbReference>
<organism evidence="3 4">
    <name type="scientific">Blautia producta</name>
    <dbReference type="NCBI Taxonomy" id="33035"/>
    <lineage>
        <taxon>Bacteria</taxon>
        <taxon>Bacillati</taxon>
        <taxon>Bacillota</taxon>
        <taxon>Clostridia</taxon>
        <taxon>Lachnospirales</taxon>
        <taxon>Lachnospiraceae</taxon>
        <taxon>Blautia</taxon>
    </lineage>
</organism>
<reference evidence="3 4" key="1">
    <citation type="submission" date="2019-04" db="EMBL/GenBank/DDBJ databases">
        <authorList>
            <person name="Schori C."/>
            <person name="Ahrens C."/>
        </authorList>
    </citation>
    <scope>NUCLEOTIDE SEQUENCE [LARGE SCALE GENOMIC DNA]</scope>
    <source>
        <strain evidence="3 4">DSM 2950</strain>
    </source>
</reference>
<feature type="compositionally biased region" description="Basic and acidic residues" evidence="2">
    <location>
        <begin position="30"/>
        <end position="48"/>
    </location>
</feature>
<proteinExistence type="predicted"/>
<evidence type="ECO:0000313" key="3">
    <source>
        <dbReference type="EMBL" id="QMW77102.1"/>
    </source>
</evidence>